<keyword evidence="5 8" id="KW-0812">Transmembrane</keyword>
<evidence type="ECO:0000313" key="10">
    <source>
        <dbReference type="EMBL" id="KKU29824.1"/>
    </source>
</evidence>
<dbReference type="Proteomes" id="UP000034732">
    <property type="component" value="Unassembled WGS sequence"/>
</dbReference>
<dbReference type="InterPro" id="IPR050297">
    <property type="entry name" value="LipidA_mod_glycosyltrf_83"/>
</dbReference>
<dbReference type="EMBL" id="LCMF01000030">
    <property type="protein sequence ID" value="KKU29824.1"/>
    <property type="molecule type" value="Genomic_DNA"/>
</dbReference>
<feature type="transmembrane region" description="Helical" evidence="8">
    <location>
        <begin position="262"/>
        <end position="281"/>
    </location>
</feature>
<dbReference type="Pfam" id="PF13231">
    <property type="entry name" value="PMT_2"/>
    <property type="match status" value="1"/>
</dbReference>
<keyword evidence="4" id="KW-0808">Transferase</keyword>
<reference evidence="10 11" key="1">
    <citation type="journal article" date="2015" name="Nature">
        <title>rRNA introns, odd ribosomes, and small enigmatic genomes across a large radiation of phyla.</title>
        <authorList>
            <person name="Brown C.T."/>
            <person name="Hug L.A."/>
            <person name="Thomas B.C."/>
            <person name="Sharon I."/>
            <person name="Castelle C.J."/>
            <person name="Singh A."/>
            <person name="Wilkins M.J."/>
            <person name="Williams K.H."/>
            <person name="Banfield J.F."/>
        </authorList>
    </citation>
    <scope>NUCLEOTIDE SEQUENCE [LARGE SCALE GENOMIC DNA]</scope>
</reference>
<evidence type="ECO:0000256" key="6">
    <source>
        <dbReference type="ARBA" id="ARBA00022989"/>
    </source>
</evidence>
<evidence type="ECO:0000256" key="4">
    <source>
        <dbReference type="ARBA" id="ARBA00022679"/>
    </source>
</evidence>
<evidence type="ECO:0000259" key="9">
    <source>
        <dbReference type="Pfam" id="PF13231"/>
    </source>
</evidence>
<evidence type="ECO:0000256" key="7">
    <source>
        <dbReference type="ARBA" id="ARBA00023136"/>
    </source>
</evidence>
<feature type="domain" description="Glycosyltransferase RgtA/B/C/D-like" evidence="9">
    <location>
        <begin position="58"/>
        <end position="204"/>
    </location>
</feature>
<feature type="transmembrane region" description="Helical" evidence="8">
    <location>
        <begin position="324"/>
        <end position="357"/>
    </location>
</feature>
<evidence type="ECO:0000256" key="3">
    <source>
        <dbReference type="ARBA" id="ARBA00022676"/>
    </source>
</evidence>
<name>A0A0G1PAE7_UNCKA</name>
<feature type="transmembrane region" description="Helical" evidence="8">
    <location>
        <begin position="7"/>
        <end position="27"/>
    </location>
</feature>
<dbReference type="PANTHER" id="PTHR33908:SF11">
    <property type="entry name" value="MEMBRANE PROTEIN"/>
    <property type="match status" value="1"/>
</dbReference>
<dbReference type="GO" id="GO:0009103">
    <property type="term" value="P:lipopolysaccharide biosynthetic process"/>
    <property type="evidence" value="ECO:0007669"/>
    <property type="project" value="UniProtKB-ARBA"/>
</dbReference>
<comment type="subcellular location">
    <subcellularLocation>
        <location evidence="1">Cell membrane</location>
        <topology evidence="1">Multi-pass membrane protein</topology>
    </subcellularLocation>
</comment>
<accession>A0A0G1PAE7</accession>
<dbReference type="PANTHER" id="PTHR33908">
    <property type="entry name" value="MANNOSYLTRANSFERASE YKCB-RELATED"/>
    <property type="match status" value="1"/>
</dbReference>
<evidence type="ECO:0000313" key="11">
    <source>
        <dbReference type="Proteomes" id="UP000034732"/>
    </source>
</evidence>
<keyword evidence="7 8" id="KW-0472">Membrane</keyword>
<feature type="transmembrane region" description="Helical" evidence="8">
    <location>
        <begin position="150"/>
        <end position="180"/>
    </location>
</feature>
<evidence type="ECO:0000256" key="2">
    <source>
        <dbReference type="ARBA" id="ARBA00022475"/>
    </source>
</evidence>
<dbReference type="AlphaFoldDB" id="A0A0G1PAE7"/>
<organism evidence="10 11">
    <name type="scientific">candidate division WWE3 bacterium GW2011_GWA1_46_21</name>
    <dbReference type="NCBI Taxonomy" id="1619107"/>
    <lineage>
        <taxon>Bacteria</taxon>
        <taxon>Katanobacteria</taxon>
    </lineage>
</organism>
<keyword evidence="6 8" id="KW-1133">Transmembrane helix</keyword>
<keyword evidence="3" id="KW-0328">Glycosyltransferase</keyword>
<feature type="transmembrane region" description="Helical" evidence="8">
    <location>
        <begin position="293"/>
        <end position="312"/>
    </location>
</feature>
<dbReference type="InterPro" id="IPR038731">
    <property type="entry name" value="RgtA/B/C-like"/>
</dbReference>
<dbReference type="GO" id="GO:0005886">
    <property type="term" value="C:plasma membrane"/>
    <property type="evidence" value="ECO:0007669"/>
    <property type="project" value="UniProtKB-SubCell"/>
</dbReference>
<feature type="transmembrane region" description="Helical" evidence="8">
    <location>
        <begin position="78"/>
        <end position="96"/>
    </location>
</feature>
<sequence length="471" mass="53932">MLKFVKINSDIIIAVVLGTVIRLVYIVSDEVWFDEAFTGVLLRVPTSEYFKVLFTDAHPPLYNLLMKPWAMLFGTGELSLRFLPFVFGIATIILAYKVTLQLLSKNAATLTAVLIAINPFLIGYSYEARSYSFYGFITLLTFYFLIKKRYWLLVVGIIVMEVTHYMSFMFIVAMGLYYVFLHYKEKNLVKGLLRLSPVAVLPAIVAVYLLRIPKESLNTGWIRPSEFYNIPRSLIAYVYGVQTKLTGMDSINNVKLLFLNEYSLGIAFLLFLIAGIALAFYKLKSKKSELEKLVLLISMILIPQTLLIAVGLVEKQSLYVERYLAPATIFFVILISYVLTTVASFEVLAIILLVYAFTLTKIQKPNYIDGMKELVQTYKNTKREIVFTSPIDYLVGRYYFGEENDNIRLFNIKDPNESFAHWPLMKPDAKPNDLDNALIVSPDESRIAQGYRYVSESGKYRVYIKISQSQQ</sequence>
<evidence type="ECO:0000256" key="5">
    <source>
        <dbReference type="ARBA" id="ARBA00022692"/>
    </source>
</evidence>
<keyword evidence="2" id="KW-1003">Cell membrane</keyword>
<proteinExistence type="predicted"/>
<gene>
    <name evidence="10" type="ORF">UX44_C0030G0003</name>
</gene>
<feature type="transmembrane region" description="Helical" evidence="8">
    <location>
        <begin position="108"/>
        <end position="126"/>
    </location>
</feature>
<comment type="caution">
    <text evidence="10">The sequence shown here is derived from an EMBL/GenBank/DDBJ whole genome shotgun (WGS) entry which is preliminary data.</text>
</comment>
<dbReference type="GO" id="GO:0016763">
    <property type="term" value="F:pentosyltransferase activity"/>
    <property type="evidence" value="ECO:0007669"/>
    <property type="project" value="TreeGrafter"/>
</dbReference>
<protein>
    <recommendedName>
        <fullName evidence="9">Glycosyltransferase RgtA/B/C/D-like domain-containing protein</fullName>
    </recommendedName>
</protein>
<evidence type="ECO:0000256" key="8">
    <source>
        <dbReference type="SAM" id="Phobius"/>
    </source>
</evidence>
<feature type="transmembrane region" description="Helical" evidence="8">
    <location>
        <begin position="192"/>
        <end position="210"/>
    </location>
</feature>
<evidence type="ECO:0000256" key="1">
    <source>
        <dbReference type="ARBA" id="ARBA00004651"/>
    </source>
</evidence>